<dbReference type="Gene3D" id="3.40.140.20">
    <property type="match status" value="2"/>
</dbReference>
<gene>
    <name evidence="10 12" type="primary">purH</name>
    <name evidence="12" type="ORF">GE115_14680</name>
</gene>
<feature type="domain" description="MGS-like" evidence="11">
    <location>
        <begin position="15"/>
        <end position="161"/>
    </location>
</feature>
<dbReference type="PANTHER" id="PTHR11692:SF0">
    <property type="entry name" value="BIFUNCTIONAL PURINE BIOSYNTHESIS PROTEIN ATIC"/>
    <property type="match status" value="1"/>
</dbReference>
<evidence type="ECO:0000313" key="13">
    <source>
        <dbReference type="Proteomes" id="UP000431080"/>
    </source>
</evidence>
<dbReference type="EC" id="2.1.2.3" evidence="10"/>
<dbReference type="InterPro" id="IPR002695">
    <property type="entry name" value="PurH-like"/>
</dbReference>
<comment type="pathway">
    <text evidence="1 10">Purine metabolism; IMP biosynthesis via de novo pathway; IMP from 5-formamido-1-(5-phospho-D-ribosyl)imidazole-4-carboxamide: step 1/1.</text>
</comment>
<evidence type="ECO:0000256" key="4">
    <source>
        <dbReference type="ARBA" id="ARBA00022679"/>
    </source>
</evidence>
<keyword evidence="13" id="KW-1185">Reference proteome</keyword>
<dbReference type="SUPFAM" id="SSF52335">
    <property type="entry name" value="Methylglyoxal synthase-like"/>
    <property type="match status" value="1"/>
</dbReference>
<dbReference type="SUPFAM" id="SSF53927">
    <property type="entry name" value="Cytidine deaminase-like"/>
    <property type="match status" value="1"/>
</dbReference>
<comment type="caution">
    <text evidence="12">The sequence shown here is derived from an EMBL/GenBank/DDBJ whole genome shotgun (WGS) entry which is preliminary data.</text>
</comment>
<evidence type="ECO:0000313" key="12">
    <source>
        <dbReference type="EMBL" id="MRG61100.1"/>
    </source>
</evidence>
<comment type="similarity">
    <text evidence="3 10">Belongs to the PurH family.</text>
</comment>
<dbReference type="UniPathway" id="UPA00074">
    <property type="reaction ID" value="UER00133"/>
</dbReference>
<evidence type="ECO:0000256" key="3">
    <source>
        <dbReference type="ARBA" id="ARBA00007667"/>
    </source>
</evidence>
<evidence type="ECO:0000256" key="6">
    <source>
        <dbReference type="ARBA" id="ARBA00022801"/>
    </source>
</evidence>
<evidence type="ECO:0000256" key="1">
    <source>
        <dbReference type="ARBA" id="ARBA00004844"/>
    </source>
</evidence>
<protein>
    <recommendedName>
        <fullName evidence="10">Bifunctional purine biosynthesis protein PurH</fullName>
    </recommendedName>
    <domain>
        <recommendedName>
            <fullName evidence="10">Phosphoribosylaminoimidazolecarboxamide formyltransferase</fullName>
            <ecNumber evidence="10">2.1.2.3</ecNumber>
        </recommendedName>
        <alternativeName>
            <fullName evidence="10">AICAR transformylase</fullName>
        </alternativeName>
    </domain>
    <domain>
        <recommendedName>
            <fullName evidence="10">IMP cyclohydrolase</fullName>
            <ecNumber evidence="10">3.5.4.10</ecNumber>
        </recommendedName>
        <alternativeName>
            <fullName evidence="10">ATIC</fullName>
        </alternativeName>
        <alternativeName>
            <fullName evidence="10">IMP synthase</fullName>
        </alternativeName>
        <alternativeName>
            <fullName evidence="10">Inosinicase</fullName>
        </alternativeName>
    </domain>
</protein>
<evidence type="ECO:0000256" key="10">
    <source>
        <dbReference type="HAMAP-Rule" id="MF_00139"/>
    </source>
</evidence>
<dbReference type="InterPro" id="IPR016193">
    <property type="entry name" value="Cytidine_deaminase-like"/>
</dbReference>
<reference evidence="12 13" key="1">
    <citation type="submission" date="2019-10" db="EMBL/GenBank/DDBJ databases">
        <authorList>
            <person name="Nie G."/>
            <person name="Ming H."/>
            <person name="Yi B."/>
        </authorList>
    </citation>
    <scope>NUCLEOTIDE SEQUENCE [LARGE SCALE GENOMIC DNA]</scope>
    <source>
        <strain evidence="12 13">CFH 90414</strain>
    </source>
</reference>
<dbReference type="InterPro" id="IPR036914">
    <property type="entry name" value="MGS-like_dom_sf"/>
</dbReference>
<evidence type="ECO:0000256" key="2">
    <source>
        <dbReference type="ARBA" id="ARBA00004954"/>
    </source>
</evidence>
<dbReference type="GO" id="GO:0006189">
    <property type="term" value="P:'de novo' IMP biosynthetic process"/>
    <property type="evidence" value="ECO:0007669"/>
    <property type="project" value="UniProtKB-UniRule"/>
</dbReference>
<dbReference type="NCBIfam" id="TIGR00355">
    <property type="entry name" value="purH"/>
    <property type="match status" value="1"/>
</dbReference>
<dbReference type="SMART" id="SM00851">
    <property type="entry name" value="MGS"/>
    <property type="match status" value="1"/>
</dbReference>
<keyword evidence="4 10" id="KW-0808">Transferase</keyword>
<dbReference type="Proteomes" id="UP000431080">
    <property type="component" value="Unassembled WGS sequence"/>
</dbReference>
<dbReference type="Pfam" id="PF01808">
    <property type="entry name" value="AICARFT_IMPCHas"/>
    <property type="match status" value="1"/>
</dbReference>
<dbReference type="SMART" id="SM00798">
    <property type="entry name" value="AICARFT_IMPCHas"/>
    <property type="match status" value="1"/>
</dbReference>
<dbReference type="FunFam" id="3.40.140.20:FF:000001">
    <property type="entry name" value="Bifunctional purine biosynthesis protein PurH"/>
    <property type="match status" value="1"/>
</dbReference>
<dbReference type="HAMAP" id="MF_00139">
    <property type="entry name" value="PurH"/>
    <property type="match status" value="1"/>
</dbReference>
<proteinExistence type="inferred from homology"/>
<dbReference type="Gene3D" id="3.40.50.1380">
    <property type="entry name" value="Methylglyoxal synthase-like domain"/>
    <property type="match status" value="1"/>
</dbReference>
<keyword evidence="6 10" id="KW-0378">Hydrolase</keyword>
<dbReference type="AlphaFoldDB" id="A0A6I2FEI1"/>
<dbReference type="CDD" id="cd01421">
    <property type="entry name" value="IMPCH"/>
    <property type="match status" value="1"/>
</dbReference>
<dbReference type="PIRSF" id="PIRSF000414">
    <property type="entry name" value="AICARFT_IMPCHas"/>
    <property type="match status" value="1"/>
</dbReference>
<comment type="pathway">
    <text evidence="2 10">Purine metabolism; IMP biosynthesis via de novo pathway; 5-formamido-1-(5-phospho-D-ribosyl)imidazole-4-carboxamide from 5-amino-1-(5-phospho-D-ribosyl)imidazole-4-carboxamide (10-formyl THF route): step 1/1.</text>
</comment>
<dbReference type="GO" id="GO:0003937">
    <property type="term" value="F:IMP cyclohydrolase activity"/>
    <property type="evidence" value="ECO:0007669"/>
    <property type="project" value="UniProtKB-UniRule"/>
</dbReference>
<dbReference type="PANTHER" id="PTHR11692">
    <property type="entry name" value="BIFUNCTIONAL PURINE BIOSYNTHESIS PROTEIN PURH"/>
    <property type="match status" value="1"/>
</dbReference>
<comment type="catalytic activity">
    <reaction evidence="8 10">
        <text>(6R)-10-formyltetrahydrofolate + 5-amino-1-(5-phospho-beta-D-ribosyl)imidazole-4-carboxamide = 5-formamido-1-(5-phospho-D-ribosyl)imidazole-4-carboxamide + (6S)-5,6,7,8-tetrahydrofolate</text>
        <dbReference type="Rhea" id="RHEA:22192"/>
        <dbReference type="ChEBI" id="CHEBI:57453"/>
        <dbReference type="ChEBI" id="CHEBI:58467"/>
        <dbReference type="ChEBI" id="CHEBI:58475"/>
        <dbReference type="ChEBI" id="CHEBI:195366"/>
        <dbReference type="EC" id="2.1.2.3"/>
    </reaction>
</comment>
<organism evidence="12 13">
    <name type="scientific">Agromyces agglutinans</name>
    <dbReference type="NCBI Taxonomy" id="2662258"/>
    <lineage>
        <taxon>Bacteria</taxon>
        <taxon>Bacillati</taxon>
        <taxon>Actinomycetota</taxon>
        <taxon>Actinomycetes</taxon>
        <taxon>Micrococcales</taxon>
        <taxon>Microbacteriaceae</taxon>
        <taxon>Agromyces</taxon>
    </lineage>
</organism>
<evidence type="ECO:0000256" key="5">
    <source>
        <dbReference type="ARBA" id="ARBA00022755"/>
    </source>
</evidence>
<comment type="domain">
    <text evidence="10">The IMP cyclohydrolase activity resides in the N-terminal region.</text>
</comment>
<name>A0A6I2FEI1_9MICO</name>
<dbReference type="RefSeq" id="WP_153685518.1">
    <property type="nucleotide sequence ID" value="NZ_WJIF01000009.1"/>
</dbReference>
<dbReference type="InterPro" id="IPR024051">
    <property type="entry name" value="AICAR_Tfase_dup_dom_sf"/>
</dbReference>
<dbReference type="EMBL" id="WJIF01000009">
    <property type="protein sequence ID" value="MRG61100.1"/>
    <property type="molecule type" value="Genomic_DNA"/>
</dbReference>
<comment type="catalytic activity">
    <reaction evidence="9 10">
        <text>IMP + H2O = 5-formamido-1-(5-phospho-D-ribosyl)imidazole-4-carboxamide</text>
        <dbReference type="Rhea" id="RHEA:18445"/>
        <dbReference type="ChEBI" id="CHEBI:15377"/>
        <dbReference type="ChEBI" id="CHEBI:58053"/>
        <dbReference type="ChEBI" id="CHEBI:58467"/>
        <dbReference type="EC" id="3.5.4.10"/>
    </reaction>
</comment>
<evidence type="ECO:0000259" key="11">
    <source>
        <dbReference type="PROSITE" id="PS51855"/>
    </source>
</evidence>
<accession>A0A6I2FEI1</accession>
<dbReference type="PROSITE" id="PS51855">
    <property type="entry name" value="MGS"/>
    <property type="match status" value="1"/>
</dbReference>
<dbReference type="GO" id="GO:0005829">
    <property type="term" value="C:cytosol"/>
    <property type="evidence" value="ECO:0007669"/>
    <property type="project" value="TreeGrafter"/>
</dbReference>
<keyword evidence="7 10" id="KW-0511">Multifunctional enzyme</keyword>
<keyword evidence="5 10" id="KW-0658">Purine biosynthesis</keyword>
<evidence type="ECO:0000256" key="8">
    <source>
        <dbReference type="ARBA" id="ARBA00050488"/>
    </source>
</evidence>
<sequence length="537" mass="56055">MSGATHDPSSYRERDQVRVRRALVAVSDKRGLVELATALVDAGVEIVSTGGTGAAIAAAGLPVTQVAEVTGYPEHLDGRVRTLHPGVHSGLLADLRLEDHERQLAELRIQPFELVVVNLYPFAETVASGAGPDAVVEQIDIGGPAMVRASAKNHANVAVVVSPDRYDEIARAVAGGGTTLAQRRELAREAFRHTASYDIAVASWMGSVVAPDQPADVSPFPAWVGGSWAKDADLRYGENSHQRGALYAAQGAPAPGIAQAAQLHGKEMSYNNYVDADAAVRAAFDFDEPAVAIIKHANPCGIAVAASDAVDAIADAHRRAHECDPVSAYGGVIAANRVVTRAMAETVAGIFTEVLVAPGFEPEALELLTAKKNLRLLALPEGFRPTAVELRQVSGGLLLQQADHHFAAPADWTLVAGEAADEATLADLAFAWTACRSVKSNAILLASGGASVGVGMGQVNRVDSCRLALERAGERAAGSVAASDAFFPFADGPQILIDGGVRAIVQPGGSIRDDEVIAAAAAAGVTMYFTGERHFFH</sequence>
<dbReference type="NCBIfam" id="NF002049">
    <property type="entry name" value="PRK00881.1"/>
    <property type="match status" value="1"/>
</dbReference>
<dbReference type="EC" id="3.5.4.10" evidence="10"/>
<dbReference type="FunFam" id="3.40.50.1380:FF:000001">
    <property type="entry name" value="Bifunctional purine biosynthesis protein PurH"/>
    <property type="match status" value="1"/>
</dbReference>
<evidence type="ECO:0000256" key="9">
    <source>
        <dbReference type="ARBA" id="ARBA00050687"/>
    </source>
</evidence>
<evidence type="ECO:0000256" key="7">
    <source>
        <dbReference type="ARBA" id="ARBA00023268"/>
    </source>
</evidence>
<dbReference type="GO" id="GO:0004643">
    <property type="term" value="F:phosphoribosylaminoimidazolecarboxamide formyltransferase activity"/>
    <property type="evidence" value="ECO:0007669"/>
    <property type="project" value="UniProtKB-UniRule"/>
</dbReference>
<dbReference type="Pfam" id="PF02142">
    <property type="entry name" value="MGS"/>
    <property type="match status" value="1"/>
</dbReference>
<dbReference type="InterPro" id="IPR011607">
    <property type="entry name" value="MGS-like_dom"/>
</dbReference>